<organism evidence="2 3">
    <name type="scientific">Aquisphaera giovannonii</name>
    <dbReference type="NCBI Taxonomy" id="406548"/>
    <lineage>
        <taxon>Bacteria</taxon>
        <taxon>Pseudomonadati</taxon>
        <taxon>Planctomycetota</taxon>
        <taxon>Planctomycetia</taxon>
        <taxon>Isosphaerales</taxon>
        <taxon>Isosphaeraceae</taxon>
        <taxon>Aquisphaera</taxon>
    </lineage>
</organism>
<evidence type="ECO:0000313" key="2">
    <source>
        <dbReference type="EMBL" id="QEH35402.1"/>
    </source>
</evidence>
<dbReference type="EMBL" id="CP042997">
    <property type="protein sequence ID" value="QEH35402.1"/>
    <property type="molecule type" value="Genomic_DNA"/>
</dbReference>
<dbReference type="AlphaFoldDB" id="A0A5B9W476"/>
<sequence>MSDDIRSGLRVTYPRSPAGRPIFAAAERLVEVWTRNERALATLKMLEHRGDRARAYLDTPGANAALAEAYLRRARDRRREQLEVLREGRRDAGRILEFLRGMETAAPAASASAPPPADMPTCPAPAAQPLPLRAPADFPPAIAPAATAPRQRRYA</sequence>
<dbReference type="Proteomes" id="UP000324233">
    <property type="component" value="Chromosome"/>
</dbReference>
<dbReference type="RefSeq" id="WP_148595209.1">
    <property type="nucleotide sequence ID" value="NZ_CP042997.1"/>
</dbReference>
<protein>
    <submittedName>
        <fullName evidence="2">Uncharacterized protein</fullName>
    </submittedName>
</protein>
<accession>A0A5B9W476</accession>
<feature type="region of interest" description="Disordered" evidence="1">
    <location>
        <begin position="105"/>
        <end position="155"/>
    </location>
</feature>
<proteinExistence type="predicted"/>
<reference evidence="2 3" key="1">
    <citation type="submission" date="2019-08" db="EMBL/GenBank/DDBJ databases">
        <title>Deep-cultivation of Planctomycetes and their phenomic and genomic characterization uncovers novel biology.</title>
        <authorList>
            <person name="Wiegand S."/>
            <person name="Jogler M."/>
            <person name="Boedeker C."/>
            <person name="Pinto D."/>
            <person name="Vollmers J."/>
            <person name="Rivas-Marin E."/>
            <person name="Kohn T."/>
            <person name="Peeters S.H."/>
            <person name="Heuer A."/>
            <person name="Rast P."/>
            <person name="Oberbeckmann S."/>
            <person name="Bunk B."/>
            <person name="Jeske O."/>
            <person name="Meyerdierks A."/>
            <person name="Storesund J.E."/>
            <person name="Kallscheuer N."/>
            <person name="Luecker S."/>
            <person name="Lage O.M."/>
            <person name="Pohl T."/>
            <person name="Merkel B.J."/>
            <person name="Hornburger P."/>
            <person name="Mueller R.-W."/>
            <person name="Bruemmer F."/>
            <person name="Labrenz M."/>
            <person name="Spormann A.M."/>
            <person name="Op den Camp H."/>
            <person name="Overmann J."/>
            <person name="Amann R."/>
            <person name="Jetten M.S.M."/>
            <person name="Mascher T."/>
            <person name="Medema M.H."/>
            <person name="Devos D.P."/>
            <person name="Kaster A.-K."/>
            <person name="Ovreas L."/>
            <person name="Rohde M."/>
            <person name="Galperin M.Y."/>
            <person name="Jogler C."/>
        </authorList>
    </citation>
    <scope>NUCLEOTIDE SEQUENCE [LARGE SCALE GENOMIC DNA]</scope>
    <source>
        <strain evidence="2 3">OJF2</strain>
    </source>
</reference>
<name>A0A5B9W476_9BACT</name>
<gene>
    <name evidence="2" type="ORF">OJF2_39540</name>
</gene>
<dbReference type="KEGG" id="agv:OJF2_39540"/>
<feature type="compositionally biased region" description="Pro residues" evidence="1">
    <location>
        <begin position="113"/>
        <end position="128"/>
    </location>
</feature>
<keyword evidence="3" id="KW-1185">Reference proteome</keyword>
<evidence type="ECO:0000256" key="1">
    <source>
        <dbReference type="SAM" id="MobiDB-lite"/>
    </source>
</evidence>
<evidence type="ECO:0000313" key="3">
    <source>
        <dbReference type="Proteomes" id="UP000324233"/>
    </source>
</evidence>